<organism evidence="2 3">
    <name type="scientific">Porphyromonas pasteri</name>
    <dbReference type="NCBI Taxonomy" id="1583331"/>
    <lineage>
        <taxon>Bacteria</taxon>
        <taxon>Pseudomonadati</taxon>
        <taxon>Bacteroidota</taxon>
        <taxon>Bacteroidia</taxon>
        <taxon>Bacteroidales</taxon>
        <taxon>Porphyromonadaceae</taxon>
        <taxon>Porphyromonas</taxon>
    </lineage>
</organism>
<evidence type="ECO:0000313" key="2">
    <source>
        <dbReference type="EMBL" id="GGM57509.1"/>
    </source>
</evidence>
<keyword evidence="3" id="KW-1185">Reference proteome</keyword>
<dbReference type="Proteomes" id="UP000653477">
    <property type="component" value="Unassembled WGS sequence"/>
</dbReference>
<sequence>MDGRKARGKWDLAEGVSSRGGEATPVQLLEKADERRGEGVIAQFALVHPLVLGAPHGVGLEFGGVDGNVKYLVGEPVLKAESCRRKTPPPE</sequence>
<evidence type="ECO:0000256" key="1">
    <source>
        <dbReference type="SAM" id="MobiDB-lite"/>
    </source>
</evidence>
<dbReference type="EMBL" id="BMPU01000005">
    <property type="protein sequence ID" value="GGM57509.1"/>
    <property type="molecule type" value="Genomic_DNA"/>
</dbReference>
<proteinExistence type="predicted"/>
<comment type="caution">
    <text evidence="2">The sequence shown here is derived from an EMBL/GenBank/DDBJ whole genome shotgun (WGS) entry which is preliminary data.</text>
</comment>
<protein>
    <submittedName>
        <fullName evidence="2">Uncharacterized protein</fullName>
    </submittedName>
</protein>
<evidence type="ECO:0000313" key="3">
    <source>
        <dbReference type="Proteomes" id="UP000653477"/>
    </source>
</evidence>
<name>A0ABQ2H9T1_9PORP</name>
<feature type="compositionally biased region" description="Basic and acidic residues" evidence="1">
    <location>
        <begin position="1"/>
        <end position="12"/>
    </location>
</feature>
<accession>A0ABQ2H9T1</accession>
<reference evidence="3" key="1">
    <citation type="journal article" date="2019" name="Int. J. Syst. Evol. Microbiol.">
        <title>The Global Catalogue of Microorganisms (GCM) 10K type strain sequencing project: providing services to taxonomists for standard genome sequencing and annotation.</title>
        <authorList>
            <consortium name="The Broad Institute Genomics Platform"/>
            <consortium name="The Broad Institute Genome Sequencing Center for Infectious Disease"/>
            <person name="Wu L."/>
            <person name="Ma J."/>
        </authorList>
    </citation>
    <scope>NUCLEOTIDE SEQUENCE [LARGE SCALE GENOMIC DNA]</scope>
    <source>
        <strain evidence="3">JCM 30531</strain>
    </source>
</reference>
<gene>
    <name evidence="2" type="ORF">GCM10007088_15590</name>
</gene>
<feature type="region of interest" description="Disordered" evidence="1">
    <location>
        <begin position="1"/>
        <end position="24"/>
    </location>
</feature>